<evidence type="ECO:0000313" key="4">
    <source>
        <dbReference type="Proteomes" id="UP001171902"/>
    </source>
</evidence>
<dbReference type="EMBL" id="JAUEMJ010000003">
    <property type="protein sequence ID" value="MDN3240450.1"/>
    <property type="molecule type" value="Genomic_DNA"/>
</dbReference>
<comment type="caution">
    <text evidence="3">The sequence shown here is derived from an EMBL/GenBank/DDBJ whole genome shotgun (WGS) entry which is preliminary data.</text>
</comment>
<reference evidence="3" key="1">
    <citation type="submission" date="2023-06" db="EMBL/GenBank/DDBJ databases">
        <title>Gycomyces niveus sp.nov., a novel actinomycete isolated from soil in Shouguang.</title>
        <authorList>
            <person name="Yang X."/>
            <person name="Zhao J."/>
        </authorList>
    </citation>
    <scope>NUCLEOTIDE SEQUENCE</scope>
    <source>
        <strain evidence="3">NEAU C2</strain>
    </source>
</reference>
<gene>
    <name evidence="3" type="ORF">QWI33_11995</name>
</gene>
<feature type="compositionally biased region" description="Pro residues" evidence="1">
    <location>
        <begin position="57"/>
        <end position="66"/>
    </location>
</feature>
<feature type="compositionally biased region" description="Gly residues" evidence="1">
    <location>
        <begin position="103"/>
        <end position="113"/>
    </location>
</feature>
<feature type="transmembrane region" description="Helical" evidence="2">
    <location>
        <begin position="119"/>
        <end position="138"/>
    </location>
</feature>
<evidence type="ECO:0000256" key="2">
    <source>
        <dbReference type="SAM" id="Phobius"/>
    </source>
</evidence>
<keyword evidence="2" id="KW-1133">Transmembrane helix</keyword>
<feature type="compositionally biased region" description="Acidic residues" evidence="1">
    <location>
        <begin position="73"/>
        <end position="86"/>
    </location>
</feature>
<feature type="region of interest" description="Disordered" evidence="1">
    <location>
        <begin position="34"/>
        <end position="113"/>
    </location>
</feature>
<evidence type="ECO:0000313" key="3">
    <source>
        <dbReference type="EMBL" id="MDN3240450.1"/>
    </source>
</evidence>
<accession>A0ABT7YPB4</accession>
<protein>
    <submittedName>
        <fullName evidence="3">Uncharacterized protein</fullName>
    </submittedName>
</protein>
<keyword evidence="4" id="KW-1185">Reference proteome</keyword>
<dbReference type="Proteomes" id="UP001171902">
    <property type="component" value="Unassembled WGS sequence"/>
</dbReference>
<keyword evidence="2" id="KW-0812">Transmembrane</keyword>
<sequence>MRKFRLSRLVLAATVIGVVGLFSLPAILGSLTANGAPSESQSTISHVDWTNVDESYPIPPGSPTPSPSYDGDGTSDTDGGDSDGDGTPDPSTDGASPESRPIDGGGSGNGGGGLLGLEFPVQAALSVGLLALAFLALLPGRKMPADLR</sequence>
<evidence type="ECO:0000256" key="1">
    <source>
        <dbReference type="SAM" id="MobiDB-lite"/>
    </source>
</evidence>
<proteinExistence type="predicted"/>
<keyword evidence="2" id="KW-0472">Membrane</keyword>
<feature type="compositionally biased region" description="Polar residues" evidence="1">
    <location>
        <begin position="34"/>
        <end position="45"/>
    </location>
</feature>
<name>A0ABT7YPB4_9ACTN</name>
<dbReference type="RefSeq" id="WP_289957381.1">
    <property type="nucleotide sequence ID" value="NZ_JAUEMJ010000003.1"/>
</dbReference>
<organism evidence="3 4">
    <name type="scientific">Glycomyces tritici</name>
    <dbReference type="NCBI Taxonomy" id="2665176"/>
    <lineage>
        <taxon>Bacteria</taxon>
        <taxon>Bacillati</taxon>
        <taxon>Actinomycetota</taxon>
        <taxon>Actinomycetes</taxon>
        <taxon>Glycomycetales</taxon>
        <taxon>Glycomycetaceae</taxon>
        <taxon>Glycomyces</taxon>
    </lineage>
</organism>